<dbReference type="Gene3D" id="3.30.10.10">
    <property type="entry name" value="Trypsin Inhibitor V, subunit A"/>
    <property type="match status" value="1"/>
</dbReference>
<dbReference type="GeneID" id="104589616"/>
<dbReference type="GO" id="GO:0004867">
    <property type="term" value="F:serine-type endopeptidase inhibitor activity"/>
    <property type="evidence" value="ECO:0007669"/>
    <property type="project" value="UniProtKB-KW"/>
</dbReference>
<dbReference type="RefSeq" id="XP_019051913.1">
    <property type="nucleotide sequence ID" value="XM_019196368.1"/>
</dbReference>
<dbReference type="PANTHER" id="PTHR33091">
    <property type="entry name" value="PROTEIN, PUTATIVE, EXPRESSED-RELATED"/>
    <property type="match status" value="1"/>
</dbReference>
<organism evidence="4 5">
    <name type="scientific">Nelumbo nucifera</name>
    <name type="common">Sacred lotus</name>
    <dbReference type="NCBI Taxonomy" id="4432"/>
    <lineage>
        <taxon>Eukaryota</taxon>
        <taxon>Viridiplantae</taxon>
        <taxon>Streptophyta</taxon>
        <taxon>Embryophyta</taxon>
        <taxon>Tracheophyta</taxon>
        <taxon>Spermatophyta</taxon>
        <taxon>Magnoliopsida</taxon>
        <taxon>Proteales</taxon>
        <taxon>Nelumbonaceae</taxon>
        <taxon>Nelumbo</taxon>
    </lineage>
</organism>
<dbReference type="InterPro" id="IPR036354">
    <property type="entry name" value="Prot_inh_pot1_sf"/>
</dbReference>
<accession>A0A1U8PZE6</accession>
<proteinExistence type="inferred from homology"/>
<dbReference type="Proteomes" id="UP000189703">
    <property type="component" value="Unplaced"/>
</dbReference>
<protein>
    <submittedName>
        <fullName evidence="5">Inhibitor of trypsin and hageman factor-like</fullName>
    </submittedName>
</protein>
<comment type="similarity">
    <text evidence="1">Belongs to the protease inhibitor I13 (potato type I serine protease inhibitor) family.</text>
</comment>
<dbReference type="KEGG" id="nnu:104589616"/>
<evidence type="ECO:0000256" key="2">
    <source>
        <dbReference type="ARBA" id="ARBA00022690"/>
    </source>
</evidence>
<sequence>MASEICRDVGKSMWPELVGMNGEVAAAIIANENPKVRVGIIPEGRMVTMDYRCDRVRIWVDQYGSVKQVPKIG</sequence>
<evidence type="ECO:0000256" key="1">
    <source>
        <dbReference type="ARBA" id="ARBA00008210"/>
    </source>
</evidence>
<dbReference type="GO" id="GO:0009611">
    <property type="term" value="P:response to wounding"/>
    <property type="evidence" value="ECO:0007669"/>
    <property type="project" value="InterPro"/>
</dbReference>
<keyword evidence="4" id="KW-1185">Reference proteome</keyword>
<keyword evidence="2" id="KW-0646">Protease inhibitor</keyword>
<dbReference type="Pfam" id="PF00280">
    <property type="entry name" value="potato_inhibit"/>
    <property type="match status" value="1"/>
</dbReference>
<gene>
    <name evidence="5" type="primary">LOC104589616</name>
</gene>
<evidence type="ECO:0000313" key="5">
    <source>
        <dbReference type="RefSeq" id="XP_019051913.1"/>
    </source>
</evidence>
<dbReference type="PANTHER" id="PTHR33091:SF73">
    <property type="entry name" value="INHIBITOR OF TRYPSIN AND HAGEMAN FACTOR-LIKE"/>
    <property type="match status" value="1"/>
</dbReference>
<reference evidence="5" key="1">
    <citation type="submission" date="2025-08" db="UniProtKB">
        <authorList>
            <consortium name="RefSeq"/>
        </authorList>
    </citation>
    <scope>IDENTIFICATION</scope>
</reference>
<dbReference type="FunCoup" id="A0A1U8PZE6">
    <property type="interactions" value="1"/>
</dbReference>
<dbReference type="OrthoDB" id="10013825at2759"/>
<dbReference type="PROSITE" id="PS00285">
    <property type="entry name" value="POTATO_INHIBITOR"/>
    <property type="match status" value="1"/>
</dbReference>
<keyword evidence="3" id="KW-0722">Serine protease inhibitor</keyword>
<dbReference type="STRING" id="4432.A0A1U8PZE6"/>
<dbReference type="InterPro" id="IPR000864">
    <property type="entry name" value="Prot_inh_pot1"/>
</dbReference>
<dbReference type="AlphaFoldDB" id="A0A1U8PZE6"/>
<name>A0A1U8PZE6_NELNU</name>
<evidence type="ECO:0000313" key="4">
    <source>
        <dbReference type="Proteomes" id="UP000189703"/>
    </source>
</evidence>
<dbReference type="SUPFAM" id="SSF54654">
    <property type="entry name" value="CI-2 family of serine protease inhibitors"/>
    <property type="match status" value="1"/>
</dbReference>
<dbReference type="OMA" id="MTDCIDS"/>
<dbReference type="PRINTS" id="PR00292">
    <property type="entry name" value="POTATOINHBTR"/>
</dbReference>
<evidence type="ECO:0000256" key="3">
    <source>
        <dbReference type="ARBA" id="ARBA00022900"/>
    </source>
</evidence>